<organism evidence="3 4">
    <name type="scientific">Amycolatopsis rifamycinica</name>
    <dbReference type="NCBI Taxonomy" id="287986"/>
    <lineage>
        <taxon>Bacteria</taxon>
        <taxon>Bacillati</taxon>
        <taxon>Actinomycetota</taxon>
        <taxon>Actinomycetes</taxon>
        <taxon>Pseudonocardiales</taxon>
        <taxon>Pseudonocardiaceae</taxon>
        <taxon>Amycolatopsis</taxon>
    </lineage>
</organism>
<reference evidence="3 4" key="1">
    <citation type="submission" date="2014-05" db="EMBL/GenBank/DDBJ databases">
        <title>Draft genome sequence of Amycolatopsis rifamycinica DSM 46095.</title>
        <authorList>
            <person name="Lal R."/>
            <person name="Saxena A."/>
            <person name="Kumari R."/>
            <person name="Mukherjee U."/>
            <person name="Singh P."/>
            <person name="Sangwan N."/>
            <person name="Mahato N.K."/>
        </authorList>
    </citation>
    <scope>NUCLEOTIDE SEQUENCE [LARGE SCALE GENOMIC DNA]</scope>
    <source>
        <strain evidence="3 4">DSM 46095</strain>
    </source>
</reference>
<dbReference type="PROSITE" id="PS51257">
    <property type="entry name" value="PROKAR_LIPOPROTEIN"/>
    <property type="match status" value="1"/>
</dbReference>
<feature type="region of interest" description="Disordered" evidence="1">
    <location>
        <begin position="21"/>
        <end position="55"/>
    </location>
</feature>
<proteinExistence type="predicted"/>
<dbReference type="AlphaFoldDB" id="A0A066U5P1"/>
<dbReference type="eggNOG" id="ENOG50328HJ">
    <property type="taxonomic scope" value="Bacteria"/>
</dbReference>
<sequence>MSFRHLVLVVAVTLAAAACSSTPAGDPAANPPAPSGPQATVGSLRLPLPPGATYTEHSPDGLLDGCIAEGTAVCEARVLDLRKADPDAPINLPSTKRPFGWYPGTDMPTCITPASPPGKAAQATGSELLDAGFAPIGPKKAEYGRWQVTCENSAQNNQVRMWWLPTSRILIVQYGSFPGWDAKMDTLLAGATFS</sequence>
<keyword evidence="2" id="KW-0732">Signal</keyword>
<evidence type="ECO:0000313" key="4">
    <source>
        <dbReference type="Proteomes" id="UP000027345"/>
    </source>
</evidence>
<evidence type="ECO:0000256" key="2">
    <source>
        <dbReference type="SAM" id="SignalP"/>
    </source>
</evidence>
<accession>A0A066U5P1</accession>
<evidence type="ECO:0000313" key="3">
    <source>
        <dbReference type="EMBL" id="KDN19449.1"/>
    </source>
</evidence>
<name>A0A066U5P1_9PSEU</name>
<dbReference type="RefSeq" id="WP_043784292.1">
    <property type="nucleotide sequence ID" value="NZ_JMQI01000053.1"/>
</dbReference>
<evidence type="ECO:0000256" key="1">
    <source>
        <dbReference type="SAM" id="MobiDB-lite"/>
    </source>
</evidence>
<dbReference type="EMBL" id="JMQI01000053">
    <property type="protein sequence ID" value="KDN19449.1"/>
    <property type="molecule type" value="Genomic_DNA"/>
</dbReference>
<dbReference type="STRING" id="287986.DV20_25355"/>
<dbReference type="OrthoDB" id="3680186at2"/>
<evidence type="ECO:0008006" key="5">
    <source>
        <dbReference type="Google" id="ProtNLM"/>
    </source>
</evidence>
<gene>
    <name evidence="3" type="ORF">DV20_25355</name>
</gene>
<keyword evidence="4" id="KW-1185">Reference proteome</keyword>
<feature type="signal peptide" evidence="2">
    <location>
        <begin position="1"/>
        <end position="24"/>
    </location>
</feature>
<comment type="caution">
    <text evidence="3">The sequence shown here is derived from an EMBL/GenBank/DDBJ whole genome shotgun (WGS) entry which is preliminary data.</text>
</comment>
<dbReference type="Proteomes" id="UP000027345">
    <property type="component" value="Unassembled WGS sequence"/>
</dbReference>
<feature type="chain" id="PRO_5038946211" description="DUF3558 domain-containing protein" evidence="2">
    <location>
        <begin position="25"/>
        <end position="194"/>
    </location>
</feature>
<protein>
    <recommendedName>
        <fullName evidence="5">DUF3558 domain-containing protein</fullName>
    </recommendedName>
</protein>